<proteinExistence type="predicted"/>
<name>A0A9I9CUV4_CUCME</name>
<dbReference type="Gramene" id="MELO3C008886.2.1">
    <property type="protein sequence ID" value="MELO3C008886.2.1"/>
    <property type="gene ID" value="MELO3C008886.2"/>
</dbReference>
<reference evidence="1" key="1">
    <citation type="submission" date="2023-03" db="UniProtKB">
        <authorList>
            <consortium name="EnsemblPlants"/>
        </authorList>
    </citation>
    <scope>IDENTIFICATION</scope>
</reference>
<evidence type="ECO:0000313" key="1">
    <source>
        <dbReference type="EnsemblPlants" id="MELO3C008886.2.1"/>
    </source>
</evidence>
<sequence>MKEKYWLATLVENGRTKVETLEHMEGENRIVGRRSKDLTCVGDSLNRQTLDRGRQSDLEQLELQRCLRRRMRIDGEELHDY</sequence>
<accession>A0A9I9CUV4</accession>
<organism evidence="1">
    <name type="scientific">Cucumis melo</name>
    <name type="common">Muskmelon</name>
    <dbReference type="NCBI Taxonomy" id="3656"/>
    <lineage>
        <taxon>Eukaryota</taxon>
        <taxon>Viridiplantae</taxon>
        <taxon>Streptophyta</taxon>
        <taxon>Embryophyta</taxon>
        <taxon>Tracheophyta</taxon>
        <taxon>Spermatophyta</taxon>
        <taxon>Magnoliopsida</taxon>
        <taxon>eudicotyledons</taxon>
        <taxon>Gunneridae</taxon>
        <taxon>Pentapetalae</taxon>
        <taxon>rosids</taxon>
        <taxon>fabids</taxon>
        <taxon>Cucurbitales</taxon>
        <taxon>Cucurbitaceae</taxon>
        <taxon>Benincaseae</taxon>
        <taxon>Cucumis</taxon>
    </lineage>
</organism>
<dbReference type="EnsemblPlants" id="MELO3C008886.2.1">
    <property type="protein sequence ID" value="MELO3C008886.2.1"/>
    <property type="gene ID" value="MELO3C008886.2"/>
</dbReference>
<dbReference type="AlphaFoldDB" id="A0A9I9CUV4"/>
<protein>
    <submittedName>
        <fullName evidence="1">Uncharacterized protein</fullName>
    </submittedName>
</protein>